<comment type="caution">
    <text evidence="1">The sequence shown here is derived from an EMBL/GenBank/DDBJ whole genome shotgun (WGS) entry which is preliminary data.</text>
</comment>
<accession>X1RU56</accession>
<organism evidence="1">
    <name type="scientific">marine sediment metagenome</name>
    <dbReference type="NCBI Taxonomy" id="412755"/>
    <lineage>
        <taxon>unclassified sequences</taxon>
        <taxon>metagenomes</taxon>
        <taxon>ecological metagenomes</taxon>
    </lineage>
</organism>
<gene>
    <name evidence="1" type="ORF">S12H4_02472</name>
</gene>
<dbReference type="EMBL" id="BARW01000610">
    <property type="protein sequence ID" value="GAI66745.1"/>
    <property type="molecule type" value="Genomic_DNA"/>
</dbReference>
<evidence type="ECO:0000313" key="1">
    <source>
        <dbReference type="EMBL" id="GAI66745.1"/>
    </source>
</evidence>
<reference evidence="1" key="1">
    <citation type="journal article" date="2014" name="Front. Microbiol.">
        <title>High frequency of phylogenetically diverse reductive dehalogenase-homologous genes in deep subseafloor sedimentary metagenomes.</title>
        <authorList>
            <person name="Kawai M."/>
            <person name="Futagami T."/>
            <person name="Toyoda A."/>
            <person name="Takaki Y."/>
            <person name="Nishi S."/>
            <person name="Hori S."/>
            <person name="Arai W."/>
            <person name="Tsubouchi T."/>
            <person name="Morono Y."/>
            <person name="Uchiyama I."/>
            <person name="Ito T."/>
            <person name="Fujiyama A."/>
            <person name="Inagaki F."/>
            <person name="Takami H."/>
        </authorList>
    </citation>
    <scope>NUCLEOTIDE SEQUENCE</scope>
    <source>
        <strain evidence="1">Expedition CK06-06</strain>
    </source>
</reference>
<protein>
    <submittedName>
        <fullName evidence="1">Uncharacterized protein</fullName>
    </submittedName>
</protein>
<name>X1RU56_9ZZZZ</name>
<proteinExistence type="predicted"/>
<dbReference type="AlphaFoldDB" id="X1RU56"/>
<sequence length="60" mass="7191">MPNVKLDKEKIQQLLRQADERWYTQHSGSYNYQEHLGFTADYISKRYRPPELGRKVKAHA</sequence>